<dbReference type="PANTHER" id="PTHR35402">
    <property type="entry name" value="INTEGRAL MEMBRANE PROTEIN-RELATED"/>
    <property type="match status" value="1"/>
</dbReference>
<feature type="transmembrane region" description="Helical" evidence="1">
    <location>
        <begin position="477"/>
        <end position="496"/>
    </location>
</feature>
<accession>A0A7J3N0Q5</accession>
<protein>
    <recommendedName>
        <fullName evidence="4">Type II secretion system protein GspF domain-containing protein</fullName>
    </recommendedName>
</protein>
<feature type="transmembrane region" description="Helical" evidence="1">
    <location>
        <begin position="508"/>
        <end position="527"/>
    </location>
</feature>
<dbReference type="EMBL" id="DTAU01000126">
    <property type="protein sequence ID" value="HFQ79312.1"/>
    <property type="molecule type" value="Genomic_DNA"/>
</dbReference>
<dbReference type="EMBL" id="DTDH01000214">
    <property type="protein sequence ID" value="HGT99270.1"/>
    <property type="molecule type" value="Genomic_DNA"/>
</dbReference>
<proteinExistence type="predicted"/>
<feature type="transmembrane region" description="Helical" evidence="1">
    <location>
        <begin position="113"/>
        <end position="131"/>
    </location>
</feature>
<feature type="transmembrane region" description="Helical" evidence="1">
    <location>
        <begin position="6"/>
        <end position="22"/>
    </location>
</feature>
<keyword evidence="1" id="KW-0812">Transmembrane</keyword>
<feature type="transmembrane region" description="Helical" evidence="1">
    <location>
        <begin position="320"/>
        <end position="353"/>
    </location>
</feature>
<organism evidence="3">
    <name type="scientific">Ignisphaera aggregans</name>
    <dbReference type="NCBI Taxonomy" id="334771"/>
    <lineage>
        <taxon>Archaea</taxon>
        <taxon>Thermoproteota</taxon>
        <taxon>Thermoprotei</taxon>
        <taxon>Desulfurococcales</taxon>
        <taxon>Desulfurococcaceae</taxon>
        <taxon>Ignisphaera</taxon>
    </lineage>
</organism>
<reference evidence="3" key="1">
    <citation type="journal article" date="2020" name="mSystems">
        <title>Genome- and Community-Level Interaction Insights into Carbon Utilization and Element Cycling Functions of Hydrothermarchaeota in Hydrothermal Sediment.</title>
        <authorList>
            <person name="Zhou Z."/>
            <person name="Liu Y."/>
            <person name="Xu W."/>
            <person name="Pan J."/>
            <person name="Luo Z.H."/>
            <person name="Li M."/>
        </authorList>
    </citation>
    <scope>NUCLEOTIDE SEQUENCE [LARGE SCALE GENOMIC DNA]</scope>
    <source>
        <strain evidence="2">SpSt-629</strain>
        <strain evidence="3">SpSt-688</strain>
    </source>
</reference>
<feature type="transmembrane region" description="Helical" evidence="1">
    <location>
        <begin position="547"/>
        <end position="564"/>
    </location>
</feature>
<feature type="transmembrane region" description="Helical" evidence="1">
    <location>
        <begin position="151"/>
        <end position="170"/>
    </location>
</feature>
<gene>
    <name evidence="2" type="ORF">ENT99_06390</name>
    <name evidence="3" type="ORF">ENU64_07600</name>
</gene>
<evidence type="ECO:0008006" key="4">
    <source>
        <dbReference type="Google" id="ProtNLM"/>
    </source>
</evidence>
<feature type="transmembrane region" description="Helical" evidence="1">
    <location>
        <begin position="84"/>
        <end position="106"/>
    </location>
</feature>
<keyword evidence="1" id="KW-0472">Membrane</keyword>
<feature type="transmembrane region" description="Helical" evidence="1">
    <location>
        <begin position="290"/>
        <end position="308"/>
    </location>
</feature>
<keyword evidence="1" id="KW-1133">Transmembrane helix</keyword>
<evidence type="ECO:0000313" key="2">
    <source>
        <dbReference type="EMBL" id="HFQ79312.1"/>
    </source>
</evidence>
<feature type="transmembrane region" description="Helical" evidence="1">
    <location>
        <begin position="43"/>
        <end position="64"/>
    </location>
</feature>
<evidence type="ECO:0000313" key="3">
    <source>
        <dbReference type="EMBL" id="HGT99270.1"/>
    </source>
</evidence>
<dbReference type="AlphaFoldDB" id="A0A7J3N0Q5"/>
<evidence type="ECO:0000256" key="1">
    <source>
        <dbReference type="SAM" id="Phobius"/>
    </source>
</evidence>
<sequence>MIQFILVLSIVILETAILVINIDDIKVSSFDEFPHNPNKLGIYLGYTLSVILLPFVSVASLNVIKSVRNIYRSLAVKSLRFNSIEIAIKYVNILITMLPLTLLLMVSGIIFRLYVFTLFSLVPLIFLGYVIAKPFVDVYDHSKNIENELKWFLILMIVTESVRANIGFLIDKLKRTRILSAITKELTVINRDSLLYLPSYIDSFIHRAKYTPNSRLSNMFTGYASRLRSGGDTVSWLRSKLGEELTISEFSAKLYSERISNIFGQIMLALYALLPLVAISTYALNITTVMLLNTAVTPLLVLTMYTIRPKSLDIFPMKHLFITLTVMVLSSLLLYVFMGSISLAIGWILALILSHRYRSILKEISILEKDCIEIMKLMVELRRNGYDVAKAIEYIISTNTLNETTKRKLRLALTMLRQGVSLTETSMKIPTHSFLFKFTLFTLGLVHECGGGDPEVFQAVYEYINKISILQNAVKKISTLFDVFALVNTVLIVWIWRTLIPLHTSLSYMGIGSAFGIDINMLYLLIYSSLLGYTMVSSTLRTGLPVIEFRSIAFLAIGTLLPLLL</sequence>
<dbReference type="InterPro" id="IPR056569">
    <property type="entry name" value="ArlJ-like"/>
</dbReference>
<comment type="caution">
    <text evidence="3">The sequence shown here is derived from an EMBL/GenBank/DDBJ whole genome shotgun (WGS) entry which is preliminary data.</text>
</comment>
<name>A0A7J3N0Q5_9CREN</name>
<dbReference type="PANTHER" id="PTHR35402:SF1">
    <property type="entry name" value="TYPE II SECRETION SYSTEM PROTEIN GSPF DOMAIN-CONTAINING PROTEIN"/>
    <property type="match status" value="1"/>
</dbReference>
<feature type="transmembrane region" description="Helical" evidence="1">
    <location>
        <begin position="262"/>
        <end position="284"/>
    </location>
</feature>